<organism evidence="2">
    <name type="scientific">marine metagenome</name>
    <dbReference type="NCBI Taxonomy" id="408172"/>
    <lineage>
        <taxon>unclassified sequences</taxon>
        <taxon>metagenomes</taxon>
        <taxon>ecological metagenomes</taxon>
    </lineage>
</organism>
<feature type="domain" description="DUF1989" evidence="1">
    <location>
        <begin position="46"/>
        <end position="218"/>
    </location>
</feature>
<name>A0A382UXW4_9ZZZZ</name>
<feature type="non-terminal residue" evidence="2">
    <location>
        <position position="232"/>
    </location>
</feature>
<evidence type="ECO:0000313" key="2">
    <source>
        <dbReference type="EMBL" id="SVD38528.1"/>
    </source>
</evidence>
<reference evidence="2" key="1">
    <citation type="submission" date="2018-05" db="EMBL/GenBank/DDBJ databases">
        <authorList>
            <person name="Lanie J.A."/>
            <person name="Ng W.-L."/>
            <person name="Kazmierczak K.M."/>
            <person name="Andrzejewski T.M."/>
            <person name="Davidsen T.M."/>
            <person name="Wayne K.J."/>
            <person name="Tettelin H."/>
            <person name="Glass J.I."/>
            <person name="Rusch D."/>
            <person name="Podicherti R."/>
            <person name="Tsui H.-C.T."/>
            <person name="Winkler M.E."/>
        </authorList>
    </citation>
    <scope>NUCLEOTIDE SEQUENCE</scope>
</reference>
<accession>A0A382UXW4</accession>
<evidence type="ECO:0000259" key="1">
    <source>
        <dbReference type="Pfam" id="PF09347"/>
    </source>
</evidence>
<gene>
    <name evidence="2" type="ORF">METZ01_LOCUS391382</name>
</gene>
<dbReference type="PANTHER" id="PTHR31527">
    <property type="entry name" value="RE64534P"/>
    <property type="match status" value="1"/>
</dbReference>
<dbReference type="InterPro" id="IPR018959">
    <property type="entry name" value="DUF1989"/>
</dbReference>
<proteinExistence type="predicted"/>
<dbReference type="PANTHER" id="PTHR31527:SF0">
    <property type="entry name" value="RE64534P"/>
    <property type="match status" value="1"/>
</dbReference>
<sequence>MMSNPPPSVAGKYGVKHLALSLEKHKRYKRLADRTAKLNLVDRLDIPAREGRSFQVSTGSVLRITCHQGPQVGDMIVFNSQKMEERFWSARTRVSHGGRLSEGDRLWSTPPSTRPMMTIIADTLSKRQNPKGTKPHDLLFCRCDSRHYEINFGDANLPNCQSNLAAAIAPHGLNEADVHDPLNLFMSTGMNEDGRPYYLPSVSQKGDYIEFVTEINCLVAISACPGGSSGVA</sequence>
<dbReference type="EMBL" id="UINC01147290">
    <property type="protein sequence ID" value="SVD38528.1"/>
    <property type="molecule type" value="Genomic_DNA"/>
</dbReference>
<dbReference type="Pfam" id="PF09347">
    <property type="entry name" value="DUF1989"/>
    <property type="match status" value="1"/>
</dbReference>
<dbReference type="AlphaFoldDB" id="A0A382UXW4"/>
<protein>
    <recommendedName>
        <fullName evidence="1">DUF1989 domain-containing protein</fullName>
    </recommendedName>
</protein>